<protein>
    <submittedName>
        <fullName evidence="1">VirK</fullName>
    </submittedName>
</protein>
<evidence type="ECO:0000313" key="2">
    <source>
        <dbReference type="Proteomes" id="UP000004520"/>
    </source>
</evidence>
<dbReference type="GO" id="GO:0006974">
    <property type="term" value="P:DNA damage response"/>
    <property type="evidence" value="ECO:0007669"/>
    <property type="project" value="TreeGrafter"/>
</dbReference>
<reference evidence="1 2" key="1">
    <citation type="submission" date="2011-04" db="EMBL/GenBank/DDBJ databases">
        <authorList>
            <person name="Rasko D."/>
            <person name="Redman J."/>
            <person name="Daugherty S.C."/>
            <person name="Tallon L."/>
            <person name="Sadzewicz L."/>
            <person name="Jones K."/>
            <person name="Santana-Cruz I."/>
            <person name="Liu X."/>
        </authorList>
    </citation>
    <scope>NUCLEOTIDE SEQUENCE [LARGE SCALE GENOMIC DNA]</scope>
    <source>
        <strain evidence="1 2">K-227</strain>
    </source>
</reference>
<name>F5NVP0_SHIFL</name>
<dbReference type="Pfam" id="PF04393">
    <property type="entry name" value="DUF535"/>
    <property type="match status" value="1"/>
</dbReference>
<dbReference type="PANTHER" id="PTHR38785:SF1">
    <property type="entry name" value="HOMOLOG OF VIRK"/>
    <property type="match status" value="1"/>
</dbReference>
<comment type="caution">
    <text evidence="1">The sequence shown here is derived from an EMBL/GenBank/DDBJ whole genome shotgun (WGS) entry which is preliminary data.</text>
</comment>
<sequence>MYILRCAINPVASIRYYYELRSLQCIEDILAIQPTLPARIHRPYLHKGGRAWSRGQYILEHYRFVQNLPEKYSEFLFPQKSVSLVQFIGKDGEDFDIQCSPSGFDREGELMLSCFSIK</sequence>
<proteinExistence type="predicted"/>
<gene>
    <name evidence="1" type="ORF">SFK227_2196</name>
</gene>
<dbReference type="Proteomes" id="UP000004520">
    <property type="component" value="Unassembled WGS sequence"/>
</dbReference>
<dbReference type="PATRIC" id="fig|766147.3.peg.2166"/>
<dbReference type="AlphaFoldDB" id="F5NVP0"/>
<evidence type="ECO:0000313" key="1">
    <source>
        <dbReference type="EMBL" id="EGK37420.1"/>
    </source>
</evidence>
<organism evidence="1 2">
    <name type="scientific">Shigella flexneri K-227</name>
    <dbReference type="NCBI Taxonomy" id="766147"/>
    <lineage>
        <taxon>Bacteria</taxon>
        <taxon>Pseudomonadati</taxon>
        <taxon>Pseudomonadota</taxon>
        <taxon>Gammaproteobacteria</taxon>
        <taxon>Enterobacterales</taxon>
        <taxon>Enterobacteriaceae</taxon>
        <taxon>Shigella</taxon>
    </lineage>
</organism>
<dbReference type="InterPro" id="IPR007488">
    <property type="entry name" value="DUF535"/>
</dbReference>
<dbReference type="EMBL" id="AFGY01000026">
    <property type="protein sequence ID" value="EGK37420.1"/>
    <property type="molecule type" value="Genomic_DNA"/>
</dbReference>
<accession>F5NVP0</accession>
<dbReference type="PANTHER" id="PTHR38785">
    <property type="entry name" value="HOMOLOG OF VIRK"/>
    <property type="match status" value="1"/>
</dbReference>